<evidence type="ECO:0000256" key="3">
    <source>
        <dbReference type="SAM" id="SignalP"/>
    </source>
</evidence>
<sequence precursor="true">MVNLMPLKLPSISSQWIIRLFLYCAFSFALCLTDQSVTAQDQEAGSTTSQPTQQSGVELPGDPAAEKTETDSEELKQDERPKELGVMILIVWLLAGAGIGILIFTSLFGHSVRSMIRRPYPNHMYPPKKEKPEPPVETSTEAETGDEKPES</sequence>
<dbReference type="AlphaFoldDB" id="A0A517VH69"/>
<feature type="chain" id="PRO_5021748701" evidence="3">
    <location>
        <begin position="40"/>
        <end position="151"/>
    </location>
</feature>
<evidence type="ECO:0000313" key="4">
    <source>
        <dbReference type="EMBL" id="QDT92307.1"/>
    </source>
</evidence>
<feature type="compositionally biased region" description="Basic and acidic residues" evidence="1">
    <location>
        <begin position="64"/>
        <end position="79"/>
    </location>
</feature>
<keyword evidence="2" id="KW-0472">Membrane</keyword>
<proteinExistence type="predicted"/>
<evidence type="ECO:0000313" key="5">
    <source>
        <dbReference type="Proteomes" id="UP000316855"/>
    </source>
</evidence>
<keyword evidence="5" id="KW-1185">Reference proteome</keyword>
<feature type="region of interest" description="Disordered" evidence="1">
    <location>
        <begin position="119"/>
        <end position="151"/>
    </location>
</feature>
<feature type="transmembrane region" description="Helical" evidence="2">
    <location>
        <begin position="84"/>
        <end position="108"/>
    </location>
</feature>
<dbReference type="EMBL" id="CP036343">
    <property type="protein sequence ID" value="QDT92307.1"/>
    <property type="molecule type" value="Genomic_DNA"/>
</dbReference>
<feature type="region of interest" description="Disordered" evidence="1">
    <location>
        <begin position="42"/>
        <end position="79"/>
    </location>
</feature>
<keyword evidence="3" id="KW-0732">Signal</keyword>
<name>A0A517VH69_9PLAN</name>
<evidence type="ECO:0000256" key="2">
    <source>
        <dbReference type="SAM" id="Phobius"/>
    </source>
</evidence>
<organism evidence="4 5">
    <name type="scientific">Gimesia algae</name>
    <dbReference type="NCBI Taxonomy" id="2527971"/>
    <lineage>
        <taxon>Bacteria</taxon>
        <taxon>Pseudomonadati</taxon>
        <taxon>Planctomycetota</taxon>
        <taxon>Planctomycetia</taxon>
        <taxon>Planctomycetales</taxon>
        <taxon>Planctomycetaceae</taxon>
        <taxon>Gimesia</taxon>
    </lineage>
</organism>
<feature type="signal peptide" evidence="3">
    <location>
        <begin position="1"/>
        <end position="39"/>
    </location>
</feature>
<reference evidence="4 5" key="1">
    <citation type="submission" date="2019-02" db="EMBL/GenBank/DDBJ databases">
        <title>Deep-cultivation of Planctomycetes and their phenomic and genomic characterization uncovers novel biology.</title>
        <authorList>
            <person name="Wiegand S."/>
            <person name="Jogler M."/>
            <person name="Boedeker C."/>
            <person name="Pinto D."/>
            <person name="Vollmers J."/>
            <person name="Rivas-Marin E."/>
            <person name="Kohn T."/>
            <person name="Peeters S.H."/>
            <person name="Heuer A."/>
            <person name="Rast P."/>
            <person name="Oberbeckmann S."/>
            <person name="Bunk B."/>
            <person name="Jeske O."/>
            <person name="Meyerdierks A."/>
            <person name="Storesund J.E."/>
            <person name="Kallscheuer N."/>
            <person name="Luecker S."/>
            <person name="Lage O.M."/>
            <person name="Pohl T."/>
            <person name="Merkel B.J."/>
            <person name="Hornburger P."/>
            <person name="Mueller R.-W."/>
            <person name="Bruemmer F."/>
            <person name="Labrenz M."/>
            <person name="Spormann A.M."/>
            <person name="Op den Camp H."/>
            <person name="Overmann J."/>
            <person name="Amann R."/>
            <person name="Jetten M.S.M."/>
            <person name="Mascher T."/>
            <person name="Medema M.H."/>
            <person name="Devos D.P."/>
            <person name="Kaster A.-K."/>
            <person name="Ovreas L."/>
            <person name="Rohde M."/>
            <person name="Galperin M.Y."/>
            <person name="Jogler C."/>
        </authorList>
    </citation>
    <scope>NUCLEOTIDE SEQUENCE [LARGE SCALE GENOMIC DNA]</scope>
    <source>
        <strain evidence="4 5">Pan161</strain>
    </source>
</reference>
<keyword evidence="2" id="KW-0812">Transmembrane</keyword>
<protein>
    <submittedName>
        <fullName evidence="4">Uncharacterized protein</fullName>
    </submittedName>
</protein>
<gene>
    <name evidence="4" type="ORF">Pan161_39740</name>
</gene>
<evidence type="ECO:0000256" key="1">
    <source>
        <dbReference type="SAM" id="MobiDB-lite"/>
    </source>
</evidence>
<feature type="compositionally biased region" description="Polar residues" evidence="1">
    <location>
        <begin position="42"/>
        <end position="56"/>
    </location>
</feature>
<dbReference type="Proteomes" id="UP000316855">
    <property type="component" value="Chromosome"/>
</dbReference>
<keyword evidence="2" id="KW-1133">Transmembrane helix</keyword>
<accession>A0A517VH69</accession>
<dbReference type="KEGG" id="gax:Pan161_39740"/>